<proteinExistence type="predicted"/>
<dbReference type="Proteomes" id="UP000029981">
    <property type="component" value="Chromosome 7"/>
</dbReference>
<reference evidence="2 3" key="4">
    <citation type="journal article" date="2011" name="BMC Genomics">
        <title>RNA-Seq improves annotation of protein-coding genes in the cucumber genome.</title>
        <authorList>
            <person name="Li Z."/>
            <person name="Zhang Z."/>
            <person name="Yan P."/>
            <person name="Huang S."/>
            <person name="Fei Z."/>
            <person name="Lin K."/>
        </authorList>
    </citation>
    <scope>NUCLEOTIDE SEQUENCE [LARGE SCALE GENOMIC DNA]</scope>
    <source>
        <strain evidence="3">cv. 9930</strain>
    </source>
</reference>
<sequence>MNCFLAKCGTLNQVLRIREDGHNRKERKIERDDDIVIGEAPKTMKISRKGHRRVRSKERKMMPSSSRLQRSQIERVELGGWLAAWLEEAEGEREKDEVKELEKEIKR</sequence>
<evidence type="ECO:0000256" key="1">
    <source>
        <dbReference type="SAM" id="MobiDB-lite"/>
    </source>
</evidence>
<organism evidence="2 3">
    <name type="scientific">Cucumis sativus</name>
    <name type="common">Cucumber</name>
    <dbReference type="NCBI Taxonomy" id="3659"/>
    <lineage>
        <taxon>Eukaryota</taxon>
        <taxon>Viridiplantae</taxon>
        <taxon>Streptophyta</taxon>
        <taxon>Embryophyta</taxon>
        <taxon>Tracheophyta</taxon>
        <taxon>Spermatophyta</taxon>
        <taxon>Magnoliopsida</taxon>
        <taxon>eudicotyledons</taxon>
        <taxon>Gunneridae</taxon>
        <taxon>Pentapetalae</taxon>
        <taxon>rosids</taxon>
        <taxon>fabids</taxon>
        <taxon>Cucurbitales</taxon>
        <taxon>Cucurbitaceae</taxon>
        <taxon>Benincaseae</taxon>
        <taxon>Cucumis</taxon>
    </lineage>
</organism>
<protein>
    <submittedName>
        <fullName evidence="2">Uncharacterized protein</fullName>
    </submittedName>
</protein>
<reference evidence="2 3" key="1">
    <citation type="journal article" date="2009" name="Nat. Genet.">
        <title>The genome of the cucumber, Cucumis sativus L.</title>
        <authorList>
            <person name="Huang S."/>
            <person name="Li R."/>
            <person name="Zhang Z."/>
            <person name="Li L."/>
            <person name="Gu X."/>
            <person name="Fan W."/>
            <person name="Lucas W.J."/>
            <person name="Wang X."/>
            <person name="Xie B."/>
            <person name="Ni P."/>
            <person name="Ren Y."/>
            <person name="Zhu H."/>
            <person name="Li J."/>
            <person name="Lin K."/>
            <person name="Jin W."/>
            <person name="Fei Z."/>
            <person name="Li G."/>
            <person name="Staub J."/>
            <person name="Kilian A."/>
            <person name="van der Vossen E.A."/>
            <person name="Wu Y."/>
            <person name="Guo J."/>
            <person name="He J."/>
            <person name="Jia Z."/>
            <person name="Ren Y."/>
            <person name="Tian G."/>
            <person name="Lu Y."/>
            <person name="Ruan J."/>
            <person name="Qian W."/>
            <person name="Wang M."/>
            <person name="Huang Q."/>
            <person name="Li B."/>
            <person name="Xuan Z."/>
            <person name="Cao J."/>
            <person name="Asan"/>
            <person name="Wu Z."/>
            <person name="Zhang J."/>
            <person name="Cai Q."/>
            <person name="Bai Y."/>
            <person name="Zhao B."/>
            <person name="Han Y."/>
            <person name="Li Y."/>
            <person name="Li X."/>
            <person name="Wang S."/>
            <person name="Shi Q."/>
            <person name="Liu S."/>
            <person name="Cho W.K."/>
            <person name="Kim J.Y."/>
            <person name="Xu Y."/>
            <person name="Heller-Uszynska K."/>
            <person name="Miao H."/>
            <person name="Cheng Z."/>
            <person name="Zhang S."/>
            <person name="Wu J."/>
            <person name="Yang Y."/>
            <person name="Kang H."/>
            <person name="Li M."/>
            <person name="Liang H."/>
            <person name="Ren X."/>
            <person name="Shi Z."/>
            <person name="Wen M."/>
            <person name="Jian M."/>
            <person name="Yang H."/>
            <person name="Zhang G."/>
            <person name="Yang Z."/>
            <person name="Chen R."/>
            <person name="Liu S."/>
            <person name="Li J."/>
            <person name="Ma L."/>
            <person name="Liu H."/>
            <person name="Zhou Y."/>
            <person name="Zhao J."/>
            <person name="Fang X."/>
            <person name="Li G."/>
            <person name="Fang L."/>
            <person name="Li Y."/>
            <person name="Liu D."/>
            <person name="Zheng H."/>
            <person name="Zhang Y."/>
            <person name="Qin N."/>
            <person name="Li Z."/>
            <person name="Yang G."/>
            <person name="Yang S."/>
            <person name="Bolund L."/>
            <person name="Kristiansen K."/>
            <person name="Zheng H."/>
            <person name="Li S."/>
            <person name="Zhang X."/>
            <person name="Yang H."/>
            <person name="Wang J."/>
            <person name="Sun R."/>
            <person name="Zhang B."/>
            <person name="Jiang S."/>
            <person name="Wang J."/>
            <person name="Du Y."/>
            <person name="Li S."/>
        </authorList>
    </citation>
    <scope>NUCLEOTIDE SEQUENCE [LARGE SCALE GENOMIC DNA]</scope>
    <source>
        <strain evidence="3">cv. 9930</strain>
    </source>
</reference>
<gene>
    <name evidence="2" type="ORF">Csa_7G011880</name>
</gene>
<accession>A0A0A0K1A5</accession>
<dbReference type="Gramene" id="KGN43248">
    <property type="protein sequence ID" value="KGN43248"/>
    <property type="gene ID" value="Csa_7G011880"/>
</dbReference>
<feature type="region of interest" description="Disordered" evidence="1">
    <location>
        <begin position="46"/>
        <end position="69"/>
    </location>
</feature>
<reference evidence="2 3" key="2">
    <citation type="journal article" date="2009" name="PLoS ONE">
        <title>An integrated genetic and cytogenetic map of the cucumber genome.</title>
        <authorList>
            <person name="Ren Y."/>
            <person name="Zhang Z."/>
            <person name="Liu J."/>
            <person name="Staub J.E."/>
            <person name="Han Y."/>
            <person name="Cheng Z."/>
            <person name="Li X."/>
            <person name="Lu J."/>
            <person name="Miao H."/>
            <person name="Kang H."/>
            <person name="Xie B."/>
            <person name="Gu X."/>
            <person name="Wang X."/>
            <person name="Du Y."/>
            <person name="Jin W."/>
            <person name="Huang S."/>
        </authorList>
    </citation>
    <scope>NUCLEOTIDE SEQUENCE [LARGE SCALE GENOMIC DNA]</scope>
    <source>
        <strain evidence="3">cv. 9930</strain>
    </source>
</reference>
<evidence type="ECO:0000313" key="3">
    <source>
        <dbReference type="Proteomes" id="UP000029981"/>
    </source>
</evidence>
<name>A0A0A0K1A5_CUCSA</name>
<dbReference type="EMBL" id="CM002928">
    <property type="protein sequence ID" value="KGN43248.1"/>
    <property type="molecule type" value="Genomic_DNA"/>
</dbReference>
<dbReference type="AlphaFoldDB" id="A0A0A0K1A5"/>
<keyword evidence="3" id="KW-1185">Reference proteome</keyword>
<evidence type="ECO:0000313" key="2">
    <source>
        <dbReference type="EMBL" id="KGN43248.1"/>
    </source>
</evidence>
<feature type="compositionally biased region" description="Basic residues" evidence="1">
    <location>
        <begin position="46"/>
        <end position="58"/>
    </location>
</feature>
<reference evidence="2 3" key="3">
    <citation type="journal article" date="2010" name="BMC Genomics">
        <title>Transcriptome sequencing and comparative analysis of cucumber flowers with different sex types.</title>
        <authorList>
            <person name="Guo S."/>
            <person name="Zheng Y."/>
            <person name="Joung J.G."/>
            <person name="Liu S."/>
            <person name="Zhang Z."/>
            <person name="Crasta O.R."/>
            <person name="Sobral B.W."/>
            <person name="Xu Y."/>
            <person name="Huang S."/>
            <person name="Fei Z."/>
        </authorList>
    </citation>
    <scope>NUCLEOTIDE SEQUENCE [LARGE SCALE GENOMIC DNA]</scope>
    <source>
        <strain evidence="3">cv. 9930</strain>
    </source>
</reference>